<gene>
    <name evidence="2" type="ORF">chiPu_0015162</name>
</gene>
<feature type="region of interest" description="Disordered" evidence="1">
    <location>
        <begin position="78"/>
        <end position="103"/>
    </location>
</feature>
<sequence>MTWAGARTTSTSSPGASPSAGAGGGPMRLPVLRLPCDGGPMGRVVCCRVGSSVTGDLTVGLCVYTGQEEGEVFSLSSAAAPSSVARMPKKSSRGGHRASGPGL</sequence>
<evidence type="ECO:0000313" key="2">
    <source>
        <dbReference type="EMBL" id="GCC36666.1"/>
    </source>
</evidence>
<proteinExistence type="predicted"/>
<feature type="compositionally biased region" description="Basic residues" evidence="1">
    <location>
        <begin position="87"/>
        <end position="96"/>
    </location>
</feature>
<evidence type="ECO:0000256" key="1">
    <source>
        <dbReference type="SAM" id="MobiDB-lite"/>
    </source>
</evidence>
<accession>A0A401T1Z2</accession>
<dbReference type="Proteomes" id="UP000287033">
    <property type="component" value="Unassembled WGS sequence"/>
</dbReference>
<comment type="caution">
    <text evidence="2">The sequence shown here is derived from an EMBL/GenBank/DDBJ whole genome shotgun (WGS) entry which is preliminary data.</text>
</comment>
<feature type="compositionally biased region" description="Low complexity" evidence="1">
    <location>
        <begin position="1"/>
        <end position="20"/>
    </location>
</feature>
<dbReference type="EMBL" id="BEZZ01000864">
    <property type="protein sequence ID" value="GCC36666.1"/>
    <property type="molecule type" value="Genomic_DNA"/>
</dbReference>
<dbReference type="AlphaFoldDB" id="A0A401T1Z2"/>
<keyword evidence="3" id="KW-1185">Reference proteome</keyword>
<organism evidence="2 3">
    <name type="scientific">Chiloscyllium punctatum</name>
    <name type="common">Brownbanded bambooshark</name>
    <name type="synonym">Hemiscyllium punctatum</name>
    <dbReference type="NCBI Taxonomy" id="137246"/>
    <lineage>
        <taxon>Eukaryota</taxon>
        <taxon>Metazoa</taxon>
        <taxon>Chordata</taxon>
        <taxon>Craniata</taxon>
        <taxon>Vertebrata</taxon>
        <taxon>Chondrichthyes</taxon>
        <taxon>Elasmobranchii</taxon>
        <taxon>Galeomorphii</taxon>
        <taxon>Galeoidea</taxon>
        <taxon>Orectolobiformes</taxon>
        <taxon>Hemiscylliidae</taxon>
        <taxon>Chiloscyllium</taxon>
    </lineage>
</organism>
<reference evidence="2 3" key="1">
    <citation type="journal article" date="2018" name="Nat. Ecol. Evol.">
        <title>Shark genomes provide insights into elasmobranch evolution and the origin of vertebrates.</title>
        <authorList>
            <person name="Hara Y"/>
            <person name="Yamaguchi K"/>
            <person name="Onimaru K"/>
            <person name="Kadota M"/>
            <person name="Koyanagi M"/>
            <person name="Keeley SD"/>
            <person name="Tatsumi K"/>
            <person name="Tanaka K"/>
            <person name="Motone F"/>
            <person name="Kageyama Y"/>
            <person name="Nozu R"/>
            <person name="Adachi N"/>
            <person name="Nishimura O"/>
            <person name="Nakagawa R"/>
            <person name="Tanegashima C"/>
            <person name="Kiyatake I"/>
            <person name="Matsumoto R"/>
            <person name="Murakumo K"/>
            <person name="Nishida K"/>
            <person name="Terakita A"/>
            <person name="Kuratani S"/>
            <person name="Sato K"/>
            <person name="Hyodo S Kuraku.S."/>
        </authorList>
    </citation>
    <scope>NUCLEOTIDE SEQUENCE [LARGE SCALE GENOMIC DNA]</scope>
</reference>
<name>A0A401T1Z2_CHIPU</name>
<evidence type="ECO:0000313" key="3">
    <source>
        <dbReference type="Proteomes" id="UP000287033"/>
    </source>
</evidence>
<protein>
    <submittedName>
        <fullName evidence="2">Uncharacterized protein</fullName>
    </submittedName>
</protein>
<feature type="region of interest" description="Disordered" evidence="1">
    <location>
        <begin position="1"/>
        <end position="28"/>
    </location>
</feature>